<dbReference type="EMBL" id="JAGSOH010000102">
    <property type="protein sequence ID" value="MBR7829834.1"/>
    <property type="molecule type" value="Genomic_DNA"/>
</dbReference>
<dbReference type="Gene3D" id="3.30.1360.40">
    <property type="match status" value="1"/>
</dbReference>
<dbReference type="GO" id="GO:0005524">
    <property type="term" value="F:ATP binding"/>
    <property type="evidence" value="ECO:0007669"/>
    <property type="project" value="UniProtKB-KW"/>
</dbReference>
<dbReference type="InterPro" id="IPR003833">
    <property type="entry name" value="CT_C_D"/>
</dbReference>
<evidence type="ECO:0000313" key="6">
    <source>
        <dbReference type="Proteomes" id="UP000676325"/>
    </source>
</evidence>
<protein>
    <submittedName>
        <fullName evidence="5">Allophanate hydrolase subunit 1</fullName>
    </submittedName>
</protein>
<dbReference type="GO" id="GO:0016787">
    <property type="term" value="F:hydrolase activity"/>
    <property type="evidence" value="ECO:0007669"/>
    <property type="project" value="UniProtKB-KW"/>
</dbReference>
<comment type="caution">
    <text evidence="5">The sequence shown here is derived from an EMBL/GenBank/DDBJ whole genome shotgun (WGS) entry which is preliminary data.</text>
</comment>
<dbReference type="Gene3D" id="2.40.100.10">
    <property type="entry name" value="Cyclophilin-like"/>
    <property type="match status" value="1"/>
</dbReference>
<keyword evidence="1" id="KW-0547">Nucleotide-binding</keyword>
<evidence type="ECO:0000256" key="2">
    <source>
        <dbReference type="ARBA" id="ARBA00022801"/>
    </source>
</evidence>
<dbReference type="RefSeq" id="WP_212520968.1">
    <property type="nucleotide sequence ID" value="NZ_JAGSOH010000102.1"/>
</dbReference>
<evidence type="ECO:0000259" key="4">
    <source>
        <dbReference type="SMART" id="SM00796"/>
    </source>
</evidence>
<reference evidence="5" key="1">
    <citation type="submission" date="2021-04" db="EMBL/GenBank/DDBJ databases">
        <title>Genome based classification of Actinospica acidithermotolerans sp. nov., an actinobacterium isolated from an Indonesian hot spring.</title>
        <authorList>
            <person name="Kusuma A.B."/>
            <person name="Putra K.E."/>
            <person name="Nafisah S."/>
            <person name="Loh J."/>
            <person name="Nouioui I."/>
            <person name="Goodfellow M."/>
        </authorList>
    </citation>
    <scope>NUCLEOTIDE SEQUENCE</scope>
    <source>
        <strain evidence="5">MGRD01-02</strain>
    </source>
</reference>
<proteinExistence type="predicted"/>
<dbReference type="Proteomes" id="UP000676325">
    <property type="component" value="Unassembled WGS sequence"/>
</dbReference>
<dbReference type="SUPFAM" id="SSF50891">
    <property type="entry name" value="Cyclophilin-like"/>
    <property type="match status" value="1"/>
</dbReference>
<evidence type="ECO:0000256" key="1">
    <source>
        <dbReference type="ARBA" id="ARBA00022741"/>
    </source>
</evidence>
<dbReference type="PANTHER" id="PTHR34698:SF2">
    <property type="entry name" value="5-OXOPROLINASE SUBUNIT B"/>
    <property type="match status" value="1"/>
</dbReference>
<keyword evidence="6" id="KW-1185">Reference proteome</keyword>
<feature type="domain" description="Carboxyltransferase" evidence="4">
    <location>
        <begin position="1"/>
        <end position="197"/>
    </location>
</feature>
<dbReference type="InterPro" id="IPR010016">
    <property type="entry name" value="PxpB"/>
</dbReference>
<sequence>MRVKPAGSSAVLVCLDDPDQVTGLYRELQSAPPAGYVDAIPAAETVMVLFDPARTQAAAIAAWLESASSRAAGTHSADADRAAPLVTIPVRYDGPDLAEIASQTGLSIEEVVYRHTANEYVVAFCGFAPGFGYLTGLDPMLCLPRRTVPRTRIPARSVAIADRFASVYPSTSPGGWHLLGSTEAVMWDLRRQPPALLAPGARVRFEVAK</sequence>
<keyword evidence="2 5" id="KW-0378">Hydrolase</keyword>
<dbReference type="AlphaFoldDB" id="A0A941ELM6"/>
<keyword evidence="3" id="KW-0067">ATP-binding</keyword>
<dbReference type="SMART" id="SM00796">
    <property type="entry name" value="AHS1"/>
    <property type="match status" value="1"/>
</dbReference>
<evidence type="ECO:0000313" key="5">
    <source>
        <dbReference type="EMBL" id="MBR7829834.1"/>
    </source>
</evidence>
<organism evidence="5 6">
    <name type="scientific">Actinospica acidithermotolerans</name>
    <dbReference type="NCBI Taxonomy" id="2828514"/>
    <lineage>
        <taxon>Bacteria</taxon>
        <taxon>Bacillati</taxon>
        <taxon>Actinomycetota</taxon>
        <taxon>Actinomycetes</taxon>
        <taxon>Catenulisporales</taxon>
        <taxon>Actinospicaceae</taxon>
        <taxon>Actinospica</taxon>
    </lineage>
</organism>
<dbReference type="PANTHER" id="PTHR34698">
    <property type="entry name" value="5-OXOPROLINASE SUBUNIT B"/>
    <property type="match status" value="1"/>
</dbReference>
<name>A0A941ELM6_9ACTN</name>
<dbReference type="InterPro" id="IPR029000">
    <property type="entry name" value="Cyclophilin-like_dom_sf"/>
</dbReference>
<accession>A0A941ELM6</accession>
<dbReference type="SUPFAM" id="SSF160467">
    <property type="entry name" value="PH0987 N-terminal domain-like"/>
    <property type="match status" value="1"/>
</dbReference>
<dbReference type="Pfam" id="PF02682">
    <property type="entry name" value="CT_C_D"/>
    <property type="match status" value="1"/>
</dbReference>
<gene>
    <name evidence="5" type="ORF">KDK95_26250</name>
</gene>
<evidence type="ECO:0000256" key="3">
    <source>
        <dbReference type="ARBA" id="ARBA00022840"/>
    </source>
</evidence>